<dbReference type="RefSeq" id="WP_154419606.1">
    <property type="nucleotide sequence ID" value="NZ_VUNS01000022.1"/>
</dbReference>
<dbReference type="InterPro" id="IPR036514">
    <property type="entry name" value="SGNH_hydro_sf"/>
</dbReference>
<dbReference type="InterPro" id="IPR013830">
    <property type="entry name" value="SGNH_hydro"/>
</dbReference>
<dbReference type="Proteomes" id="UP000435649">
    <property type="component" value="Unassembled WGS sequence"/>
</dbReference>
<dbReference type="Gene3D" id="3.40.50.1110">
    <property type="entry name" value="SGNH hydrolase"/>
    <property type="match status" value="1"/>
</dbReference>
<dbReference type="SUPFAM" id="SSF51445">
    <property type="entry name" value="(Trans)glycosidases"/>
    <property type="match status" value="1"/>
</dbReference>
<dbReference type="PANTHER" id="PTHR30383:SF5">
    <property type="entry name" value="SGNH HYDROLASE-TYPE ESTERASE DOMAIN-CONTAINING PROTEIN"/>
    <property type="match status" value="1"/>
</dbReference>
<evidence type="ECO:0000256" key="1">
    <source>
        <dbReference type="SAM" id="SignalP"/>
    </source>
</evidence>
<feature type="signal peptide" evidence="1">
    <location>
        <begin position="1"/>
        <end position="18"/>
    </location>
</feature>
<feature type="domain" description="SGNH hydrolase-type esterase" evidence="2">
    <location>
        <begin position="1563"/>
        <end position="1734"/>
    </location>
</feature>
<accession>A0A844G4F6</accession>
<evidence type="ECO:0000313" key="3">
    <source>
        <dbReference type="EMBL" id="MST98690.1"/>
    </source>
</evidence>
<name>A0A844G4F6_9BACT</name>
<dbReference type="SUPFAM" id="SSF52266">
    <property type="entry name" value="SGNH hydrolase"/>
    <property type="match status" value="1"/>
</dbReference>
<dbReference type="InterPro" id="IPR017853">
    <property type="entry name" value="GH"/>
</dbReference>
<reference evidence="3 4" key="1">
    <citation type="submission" date="2019-08" db="EMBL/GenBank/DDBJ databases">
        <title>In-depth cultivation of the pig gut microbiome towards novel bacterial diversity and tailored functional studies.</title>
        <authorList>
            <person name="Wylensek D."/>
            <person name="Hitch T.C.A."/>
            <person name="Clavel T."/>
        </authorList>
    </citation>
    <scope>NUCLEOTIDE SEQUENCE [LARGE SCALE GENOMIC DNA]</scope>
    <source>
        <strain evidence="3 4">BBE-744-WT-12</strain>
    </source>
</reference>
<feature type="chain" id="PRO_5032641121" description="SGNH hydrolase-type esterase domain-containing protein" evidence="1">
    <location>
        <begin position="19"/>
        <end position="1787"/>
    </location>
</feature>
<keyword evidence="1" id="KW-0732">Signal</keyword>
<organism evidence="3 4">
    <name type="scientific">Victivallis lenta</name>
    <dbReference type="NCBI Taxonomy" id="2606640"/>
    <lineage>
        <taxon>Bacteria</taxon>
        <taxon>Pseudomonadati</taxon>
        <taxon>Lentisphaerota</taxon>
        <taxon>Lentisphaeria</taxon>
        <taxon>Victivallales</taxon>
        <taxon>Victivallaceae</taxon>
        <taxon>Victivallis</taxon>
    </lineage>
</organism>
<evidence type="ECO:0000313" key="4">
    <source>
        <dbReference type="Proteomes" id="UP000435649"/>
    </source>
</evidence>
<dbReference type="Gene3D" id="2.60.40.1190">
    <property type="match status" value="1"/>
</dbReference>
<dbReference type="InterPro" id="IPR051532">
    <property type="entry name" value="Ester_Hydrolysis_Enzymes"/>
</dbReference>
<comment type="caution">
    <text evidence="3">The sequence shown here is derived from an EMBL/GenBank/DDBJ whole genome shotgun (WGS) entry which is preliminary data.</text>
</comment>
<sequence length="1787" mass="198347">MKQRLFFLTFLGTLTTFALTVTPLPQGGSPELLLKPGNTQDLTFPAFTEKVVLTVTPEKPSYLRKLILTANAAPSANFESALVEVRTGQDWTPVDLLHPPTEQVKTLYRVAGRELSAKAEEVRITMTPPFIESAMTLRGIQLEFSDTPSKAAVSKGGIVIGGQNTPGYLGRPLGMADGEKLSLTAGFELPVGKDFECNILVQKENTATAARIVLRGKGDDREIGYYAQSEYRKLFPVSGSQAELTLECDNAARRFTLLVNGAKSEVLPFNVGLPGIDMVMMSVPAASDGVQLQLFRYTLTGKSGTRATADVNLTDSAEFDRFKRSGRIQQIEPQSDAIRPPTADLLTIESEGKRYMFSRKNGELFGIADLKSGRILVDSLRTLYSVQVLERDSNADGFYDRVKEVKQEENEIIFRCAASFDPALVIEKHYRFAVSELSKEIRFHASGKKFRFVTPSERLIFPVERRSKLILSGSDPWYSPRVRLADVKLPTRQSGSGVSHAVAAFEADGRDSVALLRYRVNDRFSWPVHCAYIYEPSNVLIYYPDGIRLPAATLPLHGSEVVSYESKLLFFSGHEMEYLASYRALPDVVQAYGEIKRPAWMADVLAQIWVRPEFTGNAVKQVRQLLAMTERGDIMVVLNQPFIWGDFGEKERFRNIWGAWTKDTEYIELIKELKALSPRIKVALYTWLWTIAPDSDFYREFPSAAISRNRRGQIFNSYPGVELSFQRRLSDSAGLAKLTEQYDAMVKKYGIDYVYLDGGHGGAPLIDWKHGTVDQGYQWQNFYCYMRGLAEKYGKGGVSFNFKSNPIADSGIAEMALDAFRNNPALVGARIWGGKLQEKLDPDHRVIPCYWGRSDPYYTNICLGLGLLPHIECAGLSAVEPDFITIKSPFLGAMREMFRTVPVRIVPGSMLENPASKVLGFELARGGSTLYSLIPSGNPGKPFPLPAAKEFLWRNDLINPVGFKEIFTEKQQMEAWRMHGWRLSRTVNHHLMGKENTIPLRENLLSVVSASDSGAVILAVDELPTQMWLPTLPGIAVETAYGADQVTGKNTSRKKLDIAIALPEGKELGALENAEFRGLFRENGRAFAILRIGGNFKAGLKPAEKREFALQLPARISPGDTVRIPGMPFGAAFSLYSDSQLVMSTASTEFTIPELARAGRYAWKVENAVGTLAAADVEITGTKEVPLPRIPLIVRPAATRTPVEHAAVAAVVLGGGQEENADLETLTLTAKLKERPETQWNYSAAGFEFKNVRYLRFDAASDIATRYCIERRKSWAPAFAGILIDYKVGGVFVKRVALDLGMTEYTWKTPEYGTGRAPDQQVKLGNWIQKEAEEKVLLDLTRYAPTNWNGECIVSALVANVLQGRKLTLKLEAFSATDAGILTGETAMAEAANELAPFPEPVTVPGEITDFREPVNLKPALPATRLAIRREGKKARFDFVCSEPDFDTIIPQSGEWVHSADSVELYFYDPASKKLMRVAANAAGDLDAGKLRDVKVSTRMVPEKKEFHISFEIPLSQLPPGDKMRMNACRNRPRRYDEPASRWTSAAWARLKVERYATPEAFGTVCWRKLPPITIINAGISGNNTADLLTRLERDVLSRKPDTVILLAGTNDMLNSGNALSLKKAIDNLGKLVDRIQSANAKVILMTIPPCYTPYVLKRHPQSFFGNQTPQEKVDLYNQAVRRLAESKGVILVDVAQNFETNGQIGENVASYLRNPANGRTEDGVHPVAAGYRAIAQQLFDTFQCHQLRPVRLVCFGDSITLGIGGANPGRMDGENYPAYLNQLFNR</sequence>
<proteinExistence type="predicted"/>
<evidence type="ECO:0000259" key="2">
    <source>
        <dbReference type="Pfam" id="PF13472"/>
    </source>
</evidence>
<protein>
    <recommendedName>
        <fullName evidence="2">SGNH hydrolase-type esterase domain-containing protein</fullName>
    </recommendedName>
</protein>
<keyword evidence="4" id="KW-1185">Reference proteome</keyword>
<dbReference type="GO" id="GO:0004622">
    <property type="term" value="F:phosphatidylcholine lysophospholipase activity"/>
    <property type="evidence" value="ECO:0007669"/>
    <property type="project" value="TreeGrafter"/>
</dbReference>
<gene>
    <name evidence="3" type="ORF">FYJ85_16750</name>
</gene>
<dbReference type="Pfam" id="PF13472">
    <property type="entry name" value="Lipase_GDSL_2"/>
    <property type="match status" value="1"/>
</dbReference>
<dbReference type="PANTHER" id="PTHR30383">
    <property type="entry name" value="THIOESTERASE 1/PROTEASE 1/LYSOPHOSPHOLIPASE L1"/>
    <property type="match status" value="1"/>
</dbReference>
<dbReference type="EMBL" id="VUNS01000022">
    <property type="protein sequence ID" value="MST98690.1"/>
    <property type="molecule type" value="Genomic_DNA"/>
</dbReference>